<dbReference type="Pfam" id="PF04484">
    <property type="entry name" value="QWRF"/>
    <property type="match status" value="1"/>
</dbReference>
<dbReference type="GO" id="GO:0005880">
    <property type="term" value="C:nuclear microtubule"/>
    <property type="evidence" value="ECO:0007669"/>
    <property type="project" value="TreeGrafter"/>
</dbReference>
<dbReference type="GO" id="GO:0008017">
    <property type="term" value="F:microtubule binding"/>
    <property type="evidence" value="ECO:0007669"/>
    <property type="project" value="TreeGrafter"/>
</dbReference>
<dbReference type="Gramene" id="OE9A000809T2">
    <property type="protein sequence ID" value="OE9A000809C2"/>
    <property type="gene ID" value="OE9A000809"/>
</dbReference>
<keyword evidence="4" id="KW-1185">Reference proteome</keyword>
<dbReference type="EMBL" id="CACTIH010009110">
    <property type="protein sequence ID" value="CAA3024538.1"/>
    <property type="molecule type" value="Genomic_DNA"/>
</dbReference>
<dbReference type="GO" id="GO:0051225">
    <property type="term" value="P:spindle assembly"/>
    <property type="evidence" value="ECO:0007669"/>
    <property type="project" value="TreeGrafter"/>
</dbReference>
<gene>
    <name evidence="3" type="ORF">OLEA9_A000809</name>
</gene>
<evidence type="ECO:0008006" key="5">
    <source>
        <dbReference type="Google" id="ProtNLM"/>
    </source>
</evidence>
<accession>A0A8S0V2Y2</accession>
<feature type="compositionally biased region" description="Polar residues" evidence="2">
    <location>
        <begin position="194"/>
        <end position="217"/>
    </location>
</feature>
<dbReference type="GO" id="GO:0005737">
    <property type="term" value="C:cytoplasm"/>
    <property type="evidence" value="ECO:0007669"/>
    <property type="project" value="TreeGrafter"/>
</dbReference>
<comment type="caution">
    <text evidence="3">The sequence shown here is derived from an EMBL/GenBank/DDBJ whole genome shotgun (WGS) entry which is preliminary data.</text>
</comment>
<reference evidence="3 4" key="1">
    <citation type="submission" date="2019-12" db="EMBL/GenBank/DDBJ databases">
        <authorList>
            <person name="Alioto T."/>
            <person name="Alioto T."/>
            <person name="Gomez Garrido J."/>
        </authorList>
    </citation>
    <scope>NUCLEOTIDE SEQUENCE [LARGE SCALE GENOMIC DNA]</scope>
</reference>
<dbReference type="OrthoDB" id="1924320at2759"/>
<dbReference type="AlphaFoldDB" id="A0A8S0V2Y2"/>
<proteinExistence type="inferred from homology"/>
<comment type="similarity">
    <text evidence="1">Belongs to the QWRF family.</text>
</comment>
<dbReference type="PANTHER" id="PTHR31807:SF2">
    <property type="entry name" value="PROTEIN SNOWY COTYLEDON 3"/>
    <property type="match status" value="1"/>
</dbReference>
<feature type="region of interest" description="Disordered" evidence="2">
    <location>
        <begin position="314"/>
        <end position="358"/>
    </location>
</feature>
<evidence type="ECO:0000313" key="4">
    <source>
        <dbReference type="Proteomes" id="UP000594638"/>
    </source>
</evidence>
<name>A0A8S0V2Y2_OLEEU</name>
<dbReference type="Proteomes" id="UP000594638">
    <property type="component" value="Unassembled WGS sequence"/>
</dbReference>
<dbReference type="PANTHER" id="PTHR31807">
    <property type="entry name" value="AUGMIN FAMILY MEMBER"/>
    <property type="match status" value="1"/>
</dbReference>
<feature type="compositionally biased region" description="Low complexity" evidence="2">
    <location>
        <begin position="328"/>
        <end position="342"/>
    </location>
</feature>
<sequence length="666" mass="71817">MVAAVSENPKIIASRRPPLLSSEKDDCNGFSNNPRRPKSRIVSSRYMSPSSSTSTSYSSSVSSSSSSSGRYPSPLVSRNLTPVSKIPSLGPKRSVSADRRRPVAARPLAPDLDSRHGNLTEVSAAAKLLVTSTRSLSVSFQGEAFSLPFSKTKVAPPSPNLSSVRKGTPERRRSGTPLRGKGDRGGDQVENSKSKVSLPSSNLISVRNGTPERSSATPLRGKGERGGDQVANSKNVDQHRWPTKNRPVNPLSRSLNCSSGGVERNTLIGSGNVVRALQQSMIDERRASLDGRLNLDLGYSDLLKTSQRVIDRNLANNESSVPSDLTASDSDSVSSGSTTGVRESGGGFRGKSGPRGIVNSARFWQETNSRLRRLQDPGSPSSANPSSKLIVPPKLKKYASDGPLSSPIRGGIRPASPSKLMTPVGSSPSRGLSPSRVRNTVSTITNNFNETPSVLSFSVDVRRGKVGENHIADAHFLRLLYNRHLQWRFANARTEVILLVQRHGAEKNLWNAWITISHLRDTVTKKRHRLQLLRQKLKLASVLKGQMTFLEHWGSLGKDHSISLLGAIEALKASTLRLPVVGGATADIPSLKDAIGSAVDVMQDMTSSIYSLLPTVEEVNSLSAELAQVTAKERVLLERCTGLTSMLAAMQVKDNSLRTNILQSIS</sequence>
<evidence type="ECO:0000256" key="1">
    <source>
        <dbReference type="ARBA" id="ARBA00010016"/>
    </source>
</evidence>
<feature type="compositionally biased region" description="Polar residues" evidence="2">
    <location>
        <begin position="314"/>
        <end position="327"/>
    </location>
</feature>
<feature type="region of interest" description="Disordered" evidence="2">
    <location>
        <begin position="402"/>
        <end position="436"/>
    </location>
</feature>
<dbReference type="InterPro" id="IPR007573">
    <property type="entry name" value="QWRF"/>
</dbReference>
<evidence type="ECO:0000256" key="2">
    <source>
        <dbReference type="SAM" id="MobiDB-lite"/>
    </source>
</evidence>
<feature type="region of interest" description="Disordered" evidence="2">
    <location>
        <begin position="150"/>
        <end position="257"/>
    </location>
</feature>
<feature type="compositionally biased region" description="Low complexity" evidence="2">
    <location>
        <begin position="423"/>
        <end position="436"/>
    </location>
</feature>
<evidence type="ECO:0000313" key="3">
    <source>
        <dbReference type="EMBL" id="CAA3024538.1"/>
    </source>
</evidence>
<organism evidence="3 4">
    <name type="scientific">Olea europaea subsp. europaea</name>
    <dbReference type="NCBI Taxonomy" id="158383"/>
    <lineage>
        <taxon>Eukaryota</taxon>
        <taxon>Viridiplantae</taxon>
        <taxon>Streptophyta</taxon>
        <taxon>Embryophyta</taxon>
        <taxon>Tracheophyta</taxon>
        <taxon>Spermatophyta</taxon>
        <taxon>Magnoliopsida</taxon>
        <taxon>eudicotyledons</taxon>
        <taxon>Gunneridae</taxon>
        <taxon>Pentapetalae</taxon>
        <taxon>asterids</taxon>
        <taxon>lamiids</taxon>
        <taxon>Lamiales</taxon>
        <taxon>Oleaceae</taxon>
        <taxon>Oleeae</taxon>
        <taxon>Olea</taxon>
    </lineage>
</organism>
<protein>
    <recommendedName>
        <fullName evidence="5">QWRF motif-containing protein 2</fullName>
    </recommendedName>
</protein>
<feature type="compositionally biased region" description="Basic and acidic residues" evidence="2">
    <location>
        <begin position="180"/>
        <end position="193"/>
    </location>
</feature>
<feature type="compositionally biased region" description="Low complexity" evidence="2">
    <location>
        <begin position="40"/>
        <end position="77"/>
    </location>
</feature>
<feature type="region of interest" description="Disordered" evidence="2">
    <location>
        <begin position="1"/>
        <end position="112"/>
    </location>
</feature>